<feature type="coiled-coil region" evidence="6">
    <location>
        <begin position="148"/>
        <end position="203"/>
    </location>
</feature>
<dbReference type="Proteomes" id="UP000054558">
    <property type="component" value="Unassembled WGS sequence"/>
</dbReference>
<organism evidence="9 10">
    <name type="scientific">Klebsormidium nitens</name>
    <name type="common">Green alga</name>
    <name type="synonym">Ulothrix nitens</name>
    <dbReference type="NCBI Taxonomy" id="105231"/>
    <lineage>
        <taxon>Eukaryota</taxon>
        <taxon>Viridiplantae</taxon>
        <taxon>Streptophyta</taxon>
        <taxon>Klebsormidiophyceae</taxon>
        <taxon>Klebsormidiales</taxon>
        <taxon>Klebsormidiaceae</taxon>
        <taxon>Klebsormidium</taxon>
    </lineage>
</organism>
<sequence>MEGGLDSLFLTGYEQLGWEQTDPALWEPEPLVGGRIPALPSPPKLSLNLEAFGIPDADFPLLTIPLYTSTADSSHVSAGERLDAEGATSSLAAAGAEGPGRGKRVDSSKNAENSSLPTEPKDQKKKIRRRLSNRESARRSRARRQSQLDTLEVQVAELRVSNAALLKKAQDAAQGLAEHSKNNEAMREEIAMLRQTLDEWTRRGGHVEELKEVESVRVKEEV</sequence>
<keyword evidence="4" id="KW-0804">Transcription</keyword>
<dbReference type="AlphaFoldDB" id="A0A1Y1IBC3"/>
<evidence type="ECO:0000256" key="1">
    <source>
        <dbReference type="ARBA" id="ARBA00004123"/>
    </source>
</evidence>
<dbReference type="FunFam" id="1.20.5.170:FF:000020">
    <property type="entry name" value="BZIP transcription factor"/>
    <property type="match status" value="1"/>
</dbReference>
<reference evidence="9 10" key="1">
    <citation type="journal article" date="2014" name="Nat. Commun.">
        <title>Klebsormidium flaccidum genome reveals primary factors for plant terrestrial adaptation.</title>
        <authorList>
            <person name="Hori K."/>
            <person name="Maruyama F."/>
            <person name="Fujisawa T."/>
            <person name="Togashi T."/>
            <person name="Yamamoto N."/>
            <person name="Seo M."/>
            <person name="Sato S."/>
            <person name="Yamada T."/>
            <person name="Mori H."/>
            <person name="Tajima N."/>
            <person name="Moriyama T."/>
            <person name="Ikeuchi M."/>
            <person name="Watanabe M."/>
            <person name="Wada H."/>
            <person name="Kobayashi K."/>
            <person name="Saito M."/>
            <person name="Masuda T."/>
            <person name="Sasaki-Sekimoto Y."/>
            <person name="Mashiguchi K."/>
            <person name="Awai K."/>
            <person name="Shimojima M."/>
            <person name="Masuda S."/>
            <person name="Iwai M."/>
            <person name="Nobusawa T."/>
            <person name="Narise T."/>
            <person name="Kondo S."/>
            <person name="Saito H."/>
            <person name="Sato R."/>
            <person name="Murakawa M."/>
            <person name="Ihara Y."/>
            <person name="Oshima-Yamada Y."/>
            <person name="Ohtaka K."/>
            <person name="Satoh M."/>
            <person name="Sonobe K."/>
            <person name="Ishii M."/>
            <person name="Ohtani R."/>
            <person name="Kanamori-Sato M."/>
            <person name="Honoki R."/>
            <person name="Miyazaki D."/>
            <person name="Mochizuki H."/>
            <person name="Umetsu J."/>
            <person name="Higashi K."/>
            <person name="Shibata D."/>
            <person name="Kamiya Y."/>
            <person name="Sato N."/>
            <person name="Nakamura Y."/>
            <person name="Tabata S."/>
            <person name="Ida S."/>
            <person name="Kurokawa K."/>
            <person name="Ohta H."/>
        </authorList>
    </citation>
    <scope>NUCLEOTIDE SEQUENCE [LARGE SCALE GENOMIC DNA]</scope>
    <source>
        <strain evidence="9 10">NIES-2285</strain>
    </source>
</reference>
<dbReference type="PANTHER" id="PTHR45764:SF38">
    <property type="entry name" value="BZIP TRANSCRIPTION FACTOR 44"/>
    <property type="match status" value="1"/>
</dbReference>
<evidence type="ECO:0000256" key="7">
    <source>
        <dbReference type="SAM" id="MobiDB-lite"/>
    </source>
</evidence>
<evidence type="ECO:0000256" key="4">
    <source>
        <dbReference type="ARBA" id="ARBA00023163"/>
    </source>
</evidence>
<accession>A0A1Y1IBC3</accession>
<comment type="subcellular location">
    <subcellularLocation>
        <location evidence="1">Nucleus</location>
    </subcellularLocation>
</comment>
<dbReference type="InterPro" id="IPR046347">
    <property type="entry name" value="bZIP_sf"/>
</dbReference>
<name>A0A1Y1IBC3_KLENI</name>
<dbReference type="PROSITE" id="PS00036">
    <property type="entry name" value="BZIP_BASIC"/>
    <property type="match status" value="1"/>
</dbReference>
<evidence type="ECO:0000313" key="10">
    <source>
        <dbReference type="Proteomes" id="UP000054558"/>
    </source>
</evidence>
<dbReference type="GO" id="GO:0003677">
    <property type="term" value="F:DNA binding"/>
    <property type="evidence" value="ECO:0007669"/>
    <property type="project" value="UniProtKB-KW"/>
</dbReference>
<dbReference type="OMA" id="WLRHENH"/>
<keyword evidence="10" id="KW-1185">Reference proteome</keyword>
<keyword evidence="3" id="KW-0238">DNA-binding</keyword>
<gene>
    <name evidence="9" type="ORF">KFL_003420010</name>
</gene>
<keyword evidence="5" id="KW-0539">Nucleus</keyword>
<dbReference type="InterPro" id="IPR004827">
    <property type="entry name" value="bZIP"/>
</dbReference>
<feature type="region of interest" description="Disordered" evidence="7">
    <location>
        <begin position="91"/>
        <end position="146"/>
    </location>
</feature>
<dbReference type="Gene3D" id="1.20.5.170">
    <property type="match status" value="1"/>
</dbReference>
<evidence type="ECO:0000256" key="5">
    <source>
        <dbReference type="ARBA" id="ARBA00023242"/>
    </source>
</evidence>
<protein>
    <submittedName>
        <fullName evidence="9">Putative basic region leucin zipper-containing protein</fullName>
    </submittedName>
</protein>
<evidence type="ECO:0000256" key="3">
    <source>
        <dbReference type="ARBA" id="ARBA00023125"/>
    </source>
</evidence>
<dbReference type="PANTHER" id="PTHR45764">
    <property type="entry name" value="BZIP TRANSCRIPTION FACTOR 44"/>
    <property type="match status" value="1"/>
</dbReference>
<dbReference type="Pfam" id="PF00170">
    <property type="entry name" value="bZIP_1"/>
    <property type="match status" value="1"/>
</dbReference>
<dbReference type="STRING" id="105231.A0A1Y1IBC3"/>
<dbReference type="EMBL" id="DF237291">
    <property type="protein sequence ID" value="GAQ87262.1"/>
    <property type="molecule type" value="Genomic_DNA"/>
</dbReference>
<dbReference type="SMART" id="SM00338">
    <property type="entry name" value="BRLZ"/>
    <property type="match status" value="1"/>
</dbReference>
<dbReference type="GO" id="GO:0005634">
    <property type="term" value="C:nucleus"/>
    <property type="evidence" value="ECO:0007669"/>
    <property type="project" value="UniProtKB-SubCell"/>
</dbReference>
<evidence type="ECO:0000256" key="2">
    <source>
        <dbReference type="ARBA" id="ARBA00023015"/>
    </source>
</evidence>
<dbReference type="SUPFAM" id="SSF57959">
    <property type="entry name" value="Leucine zipper domain"/>
    <property type="match status" value="1"/>
</dbReference>
<evidence type="ECO:0000259" key="8">
    <source>
        <dbReference type="PROSITE" id="PS50217"/>
    </source>
</evidence>
<proteinExistence type="predicted"/>
<dbReference type="GO" id="GO:0003700">
    <property type="term" value="F:DNA-binding transcription factor activity"/>
    <property type="evidence" value="ECO:0007669"/>
    <property type="project" value="InterPro"/>
</dbReference>
<dbReference type="PROSITE" id="PS50217">
    <property type="entry name" value="BZIP"/>
    <property type="match status" value="1"/>
</dbReference>
<feature type="domain" description="BZIP" evidence="8">
    <location>
        <begin position="123"/>
        <end position="168"/>
    </location>
</feature>
<keyword evidence="6" id="KW-0175">Coiled coil</keyword>
<evidence type="ECO:0000313" key="9">
    <source>
        <dbReference type="EMBL" id="GAQ87262.1"/>
    </source>
</evidence>
<evidence type="ECO:0000256" key="6">
    <source>
        <dbReference type="SAM" id="Coils"/>
    </source>
</evidence>
<keyword evidence="2" id="KW-0805">Transcription regulation</keyword>